<feature type="compositionally biased region" description="Low complexity" evidence="1">
    <location>
        <begin position="85"/>
        <end position="108"/>
    </location>
</feature>
<dbReference type="AlphaFoldDB" id="A0A066YT63"/>
<keyword evidence="3" id="KW-1185">Reference proteome</keyword>
<evidence type="ECO:0000313" key="3">
    <source>
        <dbReference type="Proteomes" id="UP000027178"/>
    </source>
</evidence>
<dbReference type="PATRIC" id="fig|1348663.4.peg.4082"/>
<dbReference type="HOGENOM" id="CLU_1903897_0_0_11"/>
<dbReference type="EMBL" id="JNBY01000093">
    <property type="protein sequence ID" value="KDN84442.1"/>
    <property type="molecule type" value="Genomic_DNA"/>
</dbReference>
<proteinExistence type="predicted"/>
<evidence type="ECO:0000256" key="1">
    <source>
        <dbReference type="SAM" id="MobiDB-lite"/>
    </source>
</evidence>
<protein>
    <submittedName>
        <fullName evidence="2">Uncharacterized protein</fullName>
    </submittedName>
</protein>
<dbReference type="Proteomes" id="UP000027178">
    <property type="component" value="Unassembled WGS sequence"/>
</dbReference>
<accession>A0A066YT63</accession>
<organism evidence="2 3">
    <name type="scientific">Kitasatospora cheerisanensis KCTC 2395</name>
    <dbReference type="NCBI Taxonomy" id="1348663"/>
    <lineage>
        <taxon>Bacteria</taxon>
        <taxon>Bacillati</taxon>
        <taxon>Actinomycetota</taxon>
        <taxon>Actinomycetes</taxon>
        <taxon>Kitasatosporales</taxon>
        <taxon>Streptomycetaceae</taxon>
        <taxon>Kitasatospora</taxon>
    </lineage>
</organism>
<sequence>MTITGILLKDCGGFLRGGFPEFRPAAAPADTTTVLHPRPGGNRCRLDGTCTVLSRPRSAYSNPHQGPGTRAAPTLSTAKPARPGSASTARKSTRAARPSASARLSARTNTPTVTSSDPVGWTLTCSTASRSSA</sequence>
<feature type="compositionally biased region" description="Polar residues" evidence="1">
    <location>
        <begin position="109"/>
        <end position="133"/>
    </location>
</feature>
<evidence type="ECO:0000313" key="2">
    <source>
        <dbReference type="EMBL" id="KDN84442.1"/>
    </source>
</evidence>
<name>A0A066YT63_9ACTN</name>
<feature type="region of interest" description="Disordered" evidence="1">
    <location>
        <begin position="55"/>
        <end position="133"/>
    </location>
</feature>
<comment type="caution">
    <text evidence="2">The sequence shown here is derived from an EMBL/GenBank/DDBJ whole genome shotgun (WGS) entry which is preliminary data.</text>
</comment>
<gene>
    <name evidence="2" type="ORF">KCH_42330</name>
</gene>
<reference evidence="2 3" key="1">
    <citation type="submission" date="2014-05" db="EMBL/GenBank/DDBJ databases">
        <title>Draft Genome Sequence of Kitasatospora cheerisanensis KCTC 2395.</title>
        <authorList>
            <person name="Nam D.H."/>
        </authorList>
    </citation>
    <scope>NUCLEOTIDE SEQUENCE [LARGE SCALE GENOMIC DNA]</scope>
    <source>
        <strain evidence="2 3">KCTC 2395</strain>
    </source>
</reference>